<dbReference type="AlphaFoldDB" id="A0A238F0Y5"/>
<dbReference type="EMBL" id="FMSP01000002">
    <property type="protein sequence ID" value="SCV67822.1"/>
    <property type="molecule type" value="Genomic_DNA"/>
</dbReference>
<sequence length="91" mass="10070">MPSHGAPTENVLPSQQLEWYSTRASLGTLYGLSELHQLSPELNGLDPSQRTLETYEFVDRMWDKSDGLAAVGAFAIWVGRSWMGMGRSLGL</sequence>
<dbReference type="Pfam" id="PF08511">
    <property type="entry name" value="COQ9"/>
    <property type="match status" value="1"/>
</dbReference>
<protein>
    <submittedName>
        <fullName evidence="2">BQ2448_5433 protein</fullName>
    </submittedName>
</protein>
<dbReference type="OrthoDB" id="619536at2759"/>
<evidence type="ECO:0000313" key="3">
    <source>
        <dbReference type="Proteomes" id="UP000198372"/>
    </source>
</evidence>
<dbReference type="STRING" id="269621.A0A238F0Y5"/>
<dbReference type="InterPro" id="IPR013718">
    <property type="entry name" value="COQ9_C"/>
</dbReference>
<organism evidence="2 3">
    <name type="scientific">Microbotryum intermedium</name>
    <dbReference type="NCBI Taxonomy" id="269621"/>
    <lineage>
        <taxon>Eukaryota</taxon>
        <taxon>Fungi</taxon>
        <taxon>Dikarya</taxon>
        <taxon>Basidiomycota</taxon>
        <taxon>Pucciniomycotina</taxon>
        <taxon>Microbotryomycetes</taxon>
        <taxon>Microbotryales</taxon>
        <taxon>Microbotryaceae</taxon>
        <taxon>Microbotryum</taxon>
    </lineage>
</organism>
<feature type="domain" description="COQ9 C-terminal" evidence="1">
    <location>
        <begin position="14"/>
        <end position="65"/>
    </location>
</feature>
<gene>
    <name evidence="2" type="ORF">BQ2448_5433</name>
</gene>
<evidence type="ECO:0000313" key="2">
    <source>
        <dbReference type="EMBL" id="SCV67822.1"/>
    </source>
</evidence>
<proteinExistence type="predicted"/>
<dbReference type="Proteomes" id="UP000198372">
    <property type="component" value="Unassembled WGS sequence"/>
</dbReference>
<evidence type="ECO:0000259" key="1">
    <source>
        <dbReference type="Pfam" id="PF08511"/>
    </source>
</evidence>
<keyword evidence="3" id="KW-1185">Reference proteome</keyword>
<name>A0A238F0Y5_9BASI</name>
<accession>A0A238F0Y5</accession>
<reference evidence="3" key="1">
    <citation type="submission" date="2016-09" db="EMBL/GenBank/DDBJ databases">
        <authorList>
            <person name="Jeantristanb JTB J.-T."/>
            <person name="Ricardo R."/>
        </authorList>
    </citation>
    <scope>NUCLEOTIDE SEQUENCE [LARGE SCALE GENOMIC DNA]</scope>
</reference>